<evidence type="ECO:0000313" key="9">
    <source>
        <dbReference type="EMBL" id="ERM98663.1"/>
    </source>
</evidence>
<proteinExistence type="predicted"/>
<dbReference type="AlphaFoldDB" id="W1NSL6"/>
<dbReference type="Proteomes" id="UP000017836">
    <property type="component" value="Unassembled WGS sequence"/>
</dbReference>
<dbReference type="EMBL" id="KI395307">
    <property type="protein sequence ID" value="ERM98663.1"/>
    <property type="molecule type" value="Genomic_DNA"/>
</dbReference>
<dbReference type="GO" id="GO:0006357">
    <property type="term" value="P:regulation of transcription by RNA polymerase II"/>
    <property type="evidence" value="ECO:0000318"/>
    <property type="project" value="GO_Central"/>
</dbReference>
<evidence type="ECO:0000256" key="6">
    <source>
        <dbReference type="ARBA" id="ARBA00023242"/>
    </source>
</evidence>
<dbReference type="Gramene" id="ERM98663">
    <property type="protein sequence ID" value="ERM98663"/>
    <property type="gene ID" value="AMTR_s00109p00114170"/>
</dbReference>
<dbReference type="OrthoDB" id="1839773at2759"/>
<dbReference type="InterPro" id="IPR045239">
    <property type="entry name" value="bHLH95_bHLH"/>
</dbReference>
<dbReference type="KEGG" id="atr:18426680"/>
<keyword evidence="4" id="KW-0238">DNA-binding</keyword>
<dbReference type="Gene3D" id="4.10.280.10">
    <property type="entry name" value="Helix-loop-helix DNA-binding domain"/>
    <property type="match status" value="1"/>
</dbReference>
<protein>
    <recommendedName>
        <fullName evidence="8">BHLH domain-containing protein</fullName>
    </recommendedName>
</protein>
<evidence type="ECO:0000313" key="10">
    <source>
        <dbReference type="Proteomes" id="UP000017836"/>
    </source>
</evidence>
<dbReference type="GO" id="GO:0046983">
    <property type="term" value="F:protein dimerization activity"/>
    <property type="evidence" value="ECO:0007669"/>
    <property type="project" value="InterPro"/>
</dbReference>
<keyword evidence="10" id="KW-1185">Reference proteome</keyword>
<evidence type="ECO:0000256" key="1">
    <source>
        <dbReference type="ARBA" id="ARBA00004123"/>
    </source>
</evidence>
<dbReference type="OMA" id="NRWNINA"/>
<dbReference type="GO" id="GO:0005634">
    <property type="term" value="C:nucleus"/>
    <property type="evidence" value="ECO:0000318"/>
    <property type="project" value="GO_Central"/>
</dbReference>
<keyword evidence="5" id="KW-0804">Transcription</keyword>
<comment type="subcellular location">
    <subcellularLocation>
        <location evidence="1">Nucleus</location>
    </subcellularLocation>
</comment>
<dbReference type="InterPro" id="IPR011598">
    <property type="entry name" value="bHLH_dom"/>
</dbReference>
<dbReference type="CDD" id="cd11393">
    <property type="entry name" value="bHLH_AtbHLH_like"/>
    <property type="match status" value="1"/>
</dbReference>
<organism evidence="9 10">
    <name type="scientific">Amborella trichopoda</name>
    <dbReference type="NCBI Taxonomy" id="13333"/>
    <lineage>
        <taxon>Eukaryota</taxon>
        <taxon>Viridiplantae</taxon>
        <taxon>Streptophyta</taxon>
        <taxon>Embryophyta</taxon>
        <taxon>Tracheophyta</taxon>
        <taxon>Spermatophyta</taxon>
        <taxon>Magnoliopsida</taxon>
        <taxon>Amborellales</taxon>
        <taxon>Amborellaceae</taxon>
        <taxon>Amborella</taxon>
    </lineage>
</organism>
<name>W1NSL6_AMBTC</name>
<feature type="domain" description="BHLH" evidence="8">
    <location>
        <begin position="185"/>
        <end position="234"/>
    </location>
</feature>
<evidence type="ECO:0000256" key="4">
    <source>
        <dbReference type="ARBA" id="ARBA00023125"/>
    </source>
</evidence>
<sequence length="321" mass="35683">MNRLQSFPVQQIMTGNPNRWNINAGGEDERKTIFQGINGSSMAAPYPPLTSLLESQEFPESWSQLLSSDLAREEDRCNYNQFFGKKMDNFESQMLLSSSNSSLLNIKQENIENCYGFPRRNEDFQATKPSWPQNFPVNSSRSIVASFGNNILDFSSSKRDGGQKPNENISECNSTAVAGSSMKKPRVQTPSTQFKVRKEKLGDRITALHQLVSPFGKTDTASVLLEAIGYIRFLQEQIEALSSPYLVRGSQVRGGCRFPEDPGQLLNESSKKRRGANDQDAEDEPKDLRSRGLCLVPLSCTLPVSSDNGADYWAPTLGSGF</sequence>
<comment type="subunit">
    <text evidence="2">Homodimer.</text>
</comment>
<evidence type="ECO:0000256" key="7">
    <source>
        <dbReference type="SAM" id="MobiDB-lite"/>
    </source>
</evidence>
<dbReference type="PROSITE" id="PS50888">
    <property type="entry name" value="BHLH"/>
    <property type="match status" value="1"/>
</dbReference>
<dbReference type="FunFam" id="4.10.280.10:FF:000032">
    <property type="entry name" value="Transcription factor bHLH123 family"/>
    <property type="match status" value="1"/>
</dbReference>
<keyword evidence="6" id="KW-0539">Nucleus</keyword>
<dbReference type="GO" id="GO:0000981">
    <property type="term" value="F:DNA-binding transcription factor activity, RNA polymerase II-specific"/>
    <property type="evidence" value="ECO:0000318"/>
    <property type="project" value="GO_Central"/>
</dbReference>
<dbReference type="PANTHER" id="PTHR16223:SF53">
    <property type="entry name" value="TRANSCRIPTION FACTOR BHLH68-LIKE"/>
    <property type="match status" value="1"/>
</dbReference>
<dbReference type="eggNOG" id="ENOG502QUMC">
    <property type="taxonomic scope" value="Eukaryota"/>
</dbReference>
<accession>W1NSL6</accession>
<evidence type="ECO:0000256" key="3">
    <source>
        <dbReference type="ARBA" id="ARBA00023015"/>
    </source>
</evidence>
<dbReference type="InterPro" id="IPR036638">
    <property type="entry name" value="HLH_DNA-bd_sf"/>
</dbReference>
<evidence type="ECO:0000256" key="2">
    <source>
        <dbReference type="ARBA" id="ARBA00011738"/>
    </source>
</evidence>
<feature type="region of interest" description="Disordered" evidence="7">
    <location>
        <begin position="257"/>
        <end position="288"/>
    </location>
</feature>
<dbReference type="InterPro" id="IPR045843">
    <property type="entry name" value="IND-like"/>
</dbReference>
<evidence type="ECO:0000259" key="8">
    <source>
        <dbReference type="PROSITE" id="PS50888"/>
    </source>
</evidence>
<dbReference type="SUPFAM" id="SSF47459">
    <property type="entry name" value="HLH, helix-loop-helix DNA-binding domain"/>
    <property type="match status" value="1"/>
</dbReference>
<keyword evidence="3" id="KW-0805">Transcription regulation</keyword>
<dbReference type="GO" id="GO:0000978">
    <property type="term" value="F:RNA polymerase II cis-regulatory region sequence-specific DNA binding"/>
    <property type="evidence" value="ECO:0000318"/>
    <property type="project" value="GO_Central"/>
</dbReference>
<reference evidence="10" key="1">
    <citation type="journal article" date="2013" name="Science">
        <title>The Amborella genome and the evolution of flowering plants.</title>
        <authorList>
            <consortium name="Amborella Genome Project"/>
        </authorList>
    </citation>
    <scope>NUCLEOTIDE SEQUENCE [LARGE SCALE GENOMIC DNA]</scope>
</reference>
<evidence type="ECO:0000256" key="5">
    <source>
        <dbReference type="ARBA" id="ARBA00023163"/>
    </source>
</evidence>
<gene>
    <name evidence="9" type="ORF">AMTR_s00109p00114170</name>
</gene>
<dbReference type="PANTHER" id="PTHR16223">
    <property type="entry name" value="TRANSCRIPTION FACTOR BHLH83-RELATED"/>
    <property type="match status" value="1"/>
</dbReference>
<dbReference type="HOGENOM" id="CLU_041735_3_0_1"/>